<name>A0A5J4QM97_9ZZZZ</name>
<protein>
    <recommendedName>
        <fullName evidence="2">Xylosidase/arabinosidase</fullName>
    </recommendedName>
</protein>
<dbReference type="AlphaFoldDB" id="A0A5J4QM97"/>
<dbReference type="Gene3D" id="3.20.20.80">
    <property type="entry name" value="Glycosidases"/>
    <property type="match status" value="1"/>
</dbReference>
<reference evidence="1" key="1">
    <citation type="submission" date="2019-03" db="EMBL/GenBank/DDBJ databases">
        <title>Single cell metagenomics reveals metabolic interactions within the superorganism composed of flagellate Streblomastix strix and complex community of Bacteroidetes bacteria on its surface.</title>
        <authorList>
            <person name="Treitli S.C."/>
            <person name="Kolisko M."/>
            <person name="Husnik F."/>
            <person name="Keeling P."/>
            <person name="Hampl V."/>
        </authorList>
    </citation>
    <scope>NUCLEOTIDE SEQUENCE</scope>
    <source>
        <strain evidence="1">STM</strain>
    </source>
</reference>
<accession>A0A5J4QM97</accession>
<gene>
    <name evidence="1" type="ORF">EZS27_028642</name>
</gene>
<organism evidence="1">
    <name type="scientific">termite gut metagenome</name>
    <dbReference type="NCBI Taxonomy" id="433724"/>
    <lineage>
        <taxon>unclassified sequences</taxon>
        <taxon>metagenomes</taxon>
        <taxon>organismal metagenomes</taxon>
    </lineage>
</organism>
<sequence length="330" mass="38293">MMRVSLIVLNYILLFVWVANATAQTRYDSYKSLVMAGYQGWFDTPDDGSNRGWRHYSGKNGFRPGSASVDFWPDVSEYPQLYRTEFKHQDGRPAYVFSSHDFSTVDTHFKWMKEYGIDGVFMQRFVGEVKNPNGKRHFNHVLNSATQSATKYDRAICIMYDLSGMRPGDETLLLTDIDELEGEYRMKERKIVPSYLYHNGKPLVVVWGVGFNSGRSYGFDEVEKLIDGLKDRGYSVMLGVPTYWREFGSDTKKDETLHRLIKKSDLVMPWFVGRYNEKSYDKFKSLIKKDMEWCSENKVDYVPLCFPGFSWENLKGRGTSYIDRNSGSLS</sequence>
<evidence type="ECO:0008006" key="2">
    <source>
        <dbReference type="Google" id="ProtNLM"/>
    </source>
</evidence>
<dbReference type="CDD" id="cd11576">
    <property type="entry name" value="GH99_GH71_like_2"/>
    <property type="match status" value="1"/>
</dbReference>
<dbReference type="EMBL" id="SNRY01003229">
    <property type="protein sequence ID" value="KAA6321743.1"/>
    <property type="molecule type" value="Genomic_DNA"/>
</dbReference>
<comment type="caution">
    <text evidence="1">The sequence shown here is derived from an EMBL/GenBank/DDBJ whole genome shotgun (WGS) entry which is preliminary data.</text>
</comment>
<proteinExistence type="predicted"/>
<evidence type="ECO:0000313" key="1">
    <source>
        <dbReference type="EMBL" id="KAA6321743.1"/>
    </source>
</evidence>